<evidence type="ECO:0000313" key="2">
    <source>
        <dbReference type="EMBL" id="MDT4513635.1"/>
    </source>
</evidence>
<protein>
    <submittedName>
        <fullName evidence="2">DUF4302 domain-containing protein</fullName>
    </submittedName>
</protein>
<dbReference type="InterPro" id="IPR025396">
    <property type="entry name" value="DUF4302"/>
</dbReference>
<dbReference type="Pfam" id="PF14135">
    <property type="entry name" value="DUF4302"/>
    <property type="match status" value="1"/>
</dbReference>
<sequence>MKKYIYLFFVAFSLLMVACTPEVEDIFGENAANRIEKRMAADKAVLTGAQNGWLMEYYPASGQIYGGYNVLVLFKEDGKVTVSADITGVATAQATSTYRLKEQAGSTLTFDTYNDIFHVFSDPSNALQIGSDGLGMEGDYEFTVMEATAEKVVLQGKKTGNTIIMTPLNGSWTEYLNGVIEMDQKISRIPQFTYTDGNFKASVVQSYRTLAITYQENGEDKDITVPYIMTATGLKCMEPLELNGKSIETLDFQDVGEDGQLVSGDVILTPKFPLNYFLMNGDWYFSFSNMGAMGQFYWNYVKENALDPNEIHLSMAAFTPNASDELIFYWVCKGYNPGMLLFKVTAIGDDQVKIKFALNGNDVGILFYQKLGWSYMIYPFSGDDGVTFTLTVDDIKNPSVITMTDNAEKANVITLQKEEILDPFDK</sequence>
<dbReference type="AlphaFoldDB" id="A0AAW8VN59"/>
<keyword evidence="1" id="KW-0732">Signal</keyword>
<evidence type="ECO:0000256" key="1">
    <source>
        <dbReference type="SAM" id="SignalP"/>
    </source>
</evidence>
<feature type="signal peptide" evidence="1">
    <location>
        <begin position="1"/>
        <end position="18"/>
    </location>
</feature>
<reference evidence="2" key="1">
    <citation type="submission" date="2023-08" db="EMBL/GenBank/DDBJ databases">
        <title>Reintroducing virulent viruses to syntetic microbiomes.</title>
        <authorList>
            <person name="Wilde J."/>
            <person name="Boyes R."/>
            <person name="Robinson A.V."/>
            <person name="Daisley B.A."/>
            <person name="Allen-Vercoe E."/>
        </authorList>
    </citation>
    <scope>NUCLEOTIDE SEQUENCE</scope>
    <source>
        <strain evidence="2">225I_12FAA</strain>
    </source>
</reference>
<feature type="chain" id="PRO_5043959217" evidence="1">
    <location>
        <begin position="19"/>
        <end position="426"/>
    </location>
</feature>
<proteinExistence type="predicted"/>
<comment type="caution">
    <text evidence="2">The sequence shown here is derived from an EMBL/GenBank/DDBJ whole genome shotgun (WGS) entry which is preliminary data.</text>
</comment>
<accession>A0AAW8VN59</accession>
<gene>
    <name evidence="2" type="ORF">RO785_21930</name>
</gene>
<organism evidence="2 3">
    <name type="scientific">Bacteroides cellulosilyticus</name>
    <dbReference type="NCBI Taxonomy" id="246787"/>
    <lineage>
        <taxon>Bacteria</taxon>
        <taxon>Pseudomonadati</taxon>
        <taxon>Bacteroidota</taxon>
        <taxon>Bacteroidia</taxon>
        <taxon>Bacteroidales</taxon>
        <taxon>Bacteroidaceae</taxon>
        <taxon>Bacteroides</taxon>
    </lineage>
</organism>
<dbReference type="EMBL" id="JAVSNH010000002">
    <property type="protein sequence ID" value="MDT4513635.1"/>
    <property type="molecule type" value="Genomic_DNA"/>
</dbReference>
<dbReference type="RefSeq" id="WP_195738761.1">
    <property type="nucleotide sequence ID" value="NZ_JADMQL010000005.1"/>
</dbReference>
<dbReference type="Proteomes" id="UP001266995">
    <property type="component" value="Unassembled WGS sequence"/>
</dbReference>
<name>A0AAW8VN59_9BACE</name>
<evidence type="ECO:0000313" key="3">
    <source>
        <dbReference type="Proteomes" id="UP001266995"/>
    </source>
</evidence>
<dbReference type="PROSITE" id="PS51257">
    <property type="entry name" value="PROKAR_LIPOPROTEIN"/>
    <property type="match status" value="1"/>
</dbReference>